<dbReference type="PANTHER" id="PTHR43811:SF19">
    <property type="entry name" value="39 KDA FK506-BINDING NUCLEAR PROTEIN"/>
    <property type="match status" value="1"/>
</dbReference>
<dbReference type="PRINTS" id="PR01730">
    <property type="entry name" value="INFPOTNTIATR"/>
</dbReference>
<comment type="catalytic activity">
    <reaction evidence="1 6 7">
        <text>[protein]-peptidylproline (omega=180) = [protein]-peptidylproline (omega=0)</text>
        <dbReference type="Rhea" id="RHEA:16237"/>
        <dbReference type="Rhea" id="RHEA-COMP:10747"/>
        <dbReference type="Rhea" id="RHEA-COMP:10748"/>
        <dbReference type="ChEBI" id="CHEBI:83833"/>
        <dbReference type="ChEBI" id="CHEBI:83834"/>
        <dbReference type="EC" id="5.2.1.8"/>
    </reaction>
</comment>
<accession>Q6AP28</accession>
<comment type="similarity">
    <text evidence="2 7">Belongs to the FKBP-type PPIase family.</text>
</comment>
<sequence>MKKKIVAATLGVCLVMPLWAQSAESNNTKLKTFEDKLSYSIGTDIGKSLGELKEQIRFDSLILGLTDTYEGKKGLLSAEEMKQVQQQFVAKMQADQAKKMVEMQKKNKAAGDAFLAANAKKKGVVTTKSGLQYNFVKKGKGVKPALTDIVSVNYTGTLINGTEFDSSIKRGKPVTFPVAQVISGWSEALQLMPVGSSVHLVIPAALAYGDNGAPPVIEPGSVLVFDVDLISIGEEKKATPATAKK</sequence>
<dbReference type="eggNOG" id="COG0545">
    <property type="taxonomic scope" value="Bacteria"/>
</dbReference>
<evidence type="ECO:0000256" key="6">
    <source>
        <dbReference type="PROSITE-ProRule" id="PRU00277"/>
    </source>
</evidence>
<evidence type="ECO:0000256" key="7">
    <source>
        <dbReference type="RuleBase" id="RU003915"/>
    </source>
</evidence>
<organism evidence="10 11">
    <name type="scientific">Desulfotalea psychrophila (strain LSv54 / DSM 12343)</name>
    <dbReference type="NCBI Taxonomy" id="177439"/>
    <lineage>
        <taxon>Bacteria</taxon>
        <taxon>Pseudomonadati</taxon>
        <taxon>Thermodesulfobacteriota</taxon>
        <taxon>Desulfobulbia</taxon>
        <taxon>Desulfobulbales</taxon>
        <taxon>Desulfocapsaceae</taxon>
        <taxon>Desulfotalea</taxon>
    </lineage>
</organism>
<keyword evidence="11" id="KW-1185">Reference proteome</keyword>
<evidence type="ECO:0000313" key="10">
    <source>
        <dbReference type="EMBL" id="CAG35896.1"/>
    </source>
</evidence>
<protein>
    <recommendedName>
        <fullName evidence="7">Peptidyl-prolyl cis-trans isomerase</fullName>
        <ecNumber evidence="7">5.2.1.8</ecNumber>
    </recommendedName>
</protein>
<feature type="chain" id="PRO_5004270466" description="Peptidyl-prolyl cis-trans isomerase" evidence="8">
    <location>
        <begin position="23"/>
        <end position="245"/>
    </location>
</feature>
<dbReference type="HOGENOM" id="CLU_013615_0_1_7"/>
<dbReference type="Pfam" id="PF01346">
    <property type="entry name" value="FKBP_N"/>
    <property type="match status" value="1"/>
</dbReference>
<dbReference type="PROSITE" id="PS50059">
    <property type="entry name" value="FKBP_PPIASE"/>
    <property type="match status" value="1"/>
</dbReference>
<dbReference type="InterPro" id="IPR046357">
    <property type="entry name" value="PPIase_dom_sf"/>
</dbReference>
<dbReference type="EMBL" id="CR522870">
    <property type="protein sequence ID" value="CAG35896.1"/>
    <property type="molecule type" value="Genomic_DNA"/>
</dbReference>
<dbReference type="Gene3D" id="3.10.50.40">
    <property type="match status" value="1"/>
</dbReference>
<feature type="signal peptide" evidence="8">
    <location>
        <begin position="1"/>
        <end position="22"/>
    </location>
</feature>
<dbReference type="GO" id="GO:0016020">
    <property type="term" value="C:membrane"/>
    <property type="evidence" value="ECO:0007669"/>
    <property type="project" value="InterPro"/>
</dbReference>
<evidence type="ECO:0000256" key="4">
    <source>
        <dbReference type="ARBA" id="ARBA00023110"/>
    </source>
</evidence>
<evidence type="ECO:0000256" key="8">
    <source>
        <dbReference type="SAM" id="SignalP"/>
    </source>
</evidence>
<gene>
    <name evidence="10" type="ordered locus">DP1167</name>
</gene>
<evidence type="ECO:0000259" key="9">
    <source>
        <dbReference type="PROSITE" id="PS50059"/>
    </source>
</evidence>
<dbReference type="Proteomes" id="UP000000602">
    <property type="component" value="Chromosome"/>
</dbReference>
<dbReference type="KEGG" id="dps:DP1167"/>
<dbReference type="Pfam" id="PF00254">
    <property type="entry name" value="FKBP_C"/>
    <property type="match status" value="1"/>
</dbReference>
<keyword evidence="3 8" id="KW-0732">Signal</keyword>
<dbReference type="RefSeq" id="WP_011188408.1">
    <property type="nucleotide sequence ID" value="NC_006138.1"/>
</dbReference>
<dbReference type="GO" id="GO:0003755">
    <property type="term" value="F:peptidyl-prolyl cis-trans isomerase activity"/>
    <property type="evidence" value="ECO:0007669"/>
    <property type="project" value="UniProtKB-UniRule"/>
</dbReference>
<dbReference type="InterPro" id="IPR000774">
    <property type="entry name" value="PPIase_FKBP_N"/>
</dbReference>
<dbReference type="SUPFAM" id="SSF54534">
    <property type="entry name" value="FKBP-like"/>
    <property type="match status" value="1"/>
</dbReference>
<evidence type="ECO:0000256" key="3">
    <source>
        <dbReference type="ARBA" id="ARBA00022729"/>
    </source>
</evidence>
<evidence type="ECO:0000256" key="1">
    <source>
        <dbReference type="ARBA" id="ARBA00000971"/>
    </source>
</evidence>
<reference evidence="11" key="1">
    <citation type="journal article" date="2004" name="Environ. Microbiol.">
        <title>The genome of Desulfotalea psychrophila, a sulfate-reducing bacterium from permanently cold Arctic sediments.</title>
        <authorList>
            <person name="Rabus R."/>
            <person name="Ruepp A."/>
            <person name="Frickey T."/>
            <person name="Rattei T."/>
            <person name="Fartmann B."/>
            <person name="Stark M."/>
            <person name="Bauer M."/>
            <person name="Zibat A."/>
            <person name="Lombardot T."/>
            <person name="Becker I."/>
            <person name="Amann J."/>
            <person name="Gellner K."/>
            <person name="Teeling H."/>
            <person name="Leuschner W.D."/>
            <person name="Gloeckner F.-O."/>
            <person name="Lupas A.N."/>
            <person name="Amann R."/>
            <person name="Klenk H.-P."/>
        </authorList>
    </citation>
    <scope>NUCLEOTIDE SEQUENCE [LARGE SCALE GENOMIC DNA]</scope>
    <source>
        <strain evidence="11">DSM 12343 / LSv54</strain>
    </source>
</reference>
<dbReference type="InterPro" id="IPR036944">
    <property type="entry name" value="PPIase_FKBP_N_sf"/>
</dbReference>
<dbReference type="InterPro" id="IPR008104">
    <property type="entry name" value="INFPOTNTIATR"/>
</dbReference>
<evidence type="ECO:0000256" key="5">
    <source>
        <dbReference type="ARBA" id="ARBA00023235"/>
    </source>
</evidence>
<dbReference type="InterPro" id="IPR001179">
    <property type="entry name" value="PPIase_FKBP_dom"/>
</dbReference>
<dbReference type="EC" id="5.2.1.8" evidence="7"/>
<keyword evidence="5 6" id="KW-0413">Isomerase</keyword>
<proteinExistence type="inferred from homology"/>
<dbReference type="PANTHER" id="PTHR43811">
    <property type="entry name" value="FKBP-TYPE PEPTIDYL-PROLYL CIS-TRANS ISOMERASE FKPA"/>
    <property type="match status" value="1"/>
</dbReference>
<feature type="domain" description="PPIase FKBP-type" evidence="9">
    <location>
        <begin position="147"/>
        <end position="233"/>
    </location>
</feature>
<dbReference type="Gene3D" id="1.10.287.460">
    <property type="entry name" value="Peptidyl-prolyl cis-trans isomerase, FKBP-type, N-terminal domain"/>
    <property type="match status" value="1"/>
</dbReference>
<evidence type="ECO:0000313" key="11">
    <source>
        <dbReference type="Proteomes" id="UP000000602"/>
    </source>
</evidence>
<dbReference type="AlphaFoldDB" id="Q6AP28"/>
<evidence type="ECO:0000256" key="2">
    <source>
        <dbReference type="ARBA" id="ARBA00006577"/>
    </source>
</evidence>
<name>Q6AP28_DESPS</name>
<dbReference type="STRING" id="177439.DP1167"/>
<dbReference type="GO" id="GO:0006457">
    <property type="term" value="P:protein folding"/>
    <property type="evidence" value="ECO:0007669"/>
    <property type="project" value="InterPro"/>
</dbReference>
<keyword evidence="4 6" id="KW-0697">Rotamase</keyword>